<organism evidence="2 3">
    <name type="scientific">Mycena maculata</name>
    <dbReference type="NCBI Taxonomy" id="230809"/>
    <lineage>
        <taxon>Eukaryota</taxon>
        <taxon>Fungi</taxon>
        <taxon>Dikarya</taxon>
        <taxon>Basidiomycota</taxon>
        <taxon>Agaricomycotina</taxon>
        <taxon>Agaricomycetes</taxon>
        <taxon>Agaricomycetidae</taxon>
        <taxon>Agaricales</taxon>
        <taxon>Marasmiineae</taxon>
        <taxon>Mycenaceae</taxon>
        <taxon>Mycena</taxon>
    </lineage>
</organism>
<gene>
    <name evidence="2" type="ORF">DFH07DRAFT_855034</name>
</gene>
<keyword evidence="3" id="KW-1185">Reference proteome</keyword>
<feature type="signal peptide" evidence="1">
    <location>
        <begin position="1"/>
        <end position="22"/>
    </location>
</feature>
<evidence type="ECO:0000313" key="2">
    <source>
        <dbReference type="EMBL" id="KAJ7724322.1"/>
    </source>
</evidence>
<proteinExistence type="predicted"/>
<feature type="chain" id="PRO_5042052587" evidence="1">
    <location>
        <begin position="23"/>
        <end position="133"/>
    </location>
</feature>
<keyword evidence="1" id="KW-0732">Signal</keyword>
<dbReference type="Proteomes" id="UP001215280">
    <property type="component" value="Unassembled WGS sequence"/>
</dbReference>
<comment type="caution">
    <text evidence="2">The sequence shown here is derived from an EMBL/GenBank/DDBJ whole genome shotgun (WGS) entry which is preliminary data.</text>
</comment>
<name>A0AAD7HP45_9AGAR</name>
<accession>A0AAD7HP45</accession>
<sequence>MFFSASIAFTFVLTLSGMPVHSAPVVARDFVPQACTGTNGSGTCTPLNVASPNTSGPANNPAACTNVSGIQSLVLNVDNDCVTFPLPDCTLDFSDPNSVATEVFSDGQGDLTQVIQSVSCQAVPGLVNGLFPQ</sequence>
<protein>
    <submittedName>
        <fullName evidence="2">Uncharacterized protein</fullName>
    </submittedName>
</protein>
<evidence type="ECO:0000313" key="3">
    <source>
        <dbReference type="Proteomes" id="UP001215280"/>
    </source>
</evidence>
<evidence type="ECO:0000256" key="1">
    <source>
        <dbReference type="SAM" id="SignalP"/>
    </source>
</evidence>
<dbReference type="AlphaFoldDB" id="A0AAD7HP45"/>
<reference evidence="2" key="1">
    <citation type="submission" date="2023-03" db="EMBL/GenBank/DDBJ databases">
        <title>Massive genome expansion in bonnet fungi (Mycena s.s.) driven by repeated elements and novel gene families across ecological guilds.</title>
        <authorList>
            <consortium name="Lawrence Berkeley National Laboratory"/>
            <person name="Harder C.B."/>
            <person name="Miyauchi S."/>
            <person name="Viragh M."/>
            <person name="Kuo A."/>
            <person name="Thoen E."/>
            <person name="Andreopoulos B."/>
            <person name="Lu D."/>
            <person name="Skrede I."/>
            <person name="Drula E."/>
            <person name="Henrissat B."/>
            <person name="Morin E."/>
            <person name="Kohler A."/>
            <person name="Barry K."/>
            <person name="LaButti K."/>
            <person name="Morin E."/>
            <person name="Salamov A."/>
            <person name="Lipzen A."/>
            <person name="Mereny Z."/>
            <person name="Hegedus B."/>
            <person name="Baldrian P."/>
            <person name="Stursova M."/>
            <person name="Weitz H."/>
            <person name="Taylor A."/>
            <person name="Grigoriev I.V."/>
            <person name="Nagy L.G."/>
            <person name="Martin F."/>
            <person name="Kauserud H."/>
        </authorList>
    </citation>
    <scope>NUCLEOTIDE SEQUENCE</scope>
    <source>
        <strain evidence="2">CBHHK188m</strain>
    </source>
</reference>
<dbReference type="EMBL" id="JARJLG010000239">
    <property type="protein sequence ID" value="KAJ7724322.1"/>
    <property type="molecule type" value="Genomic_DNA"/>
</dbReference>